<keyword evidence="3 7" id="KW-1133">Transmembrane helix</keyword>
<comment type="similarity">
    <text evidence="5">Belongs to the SAT4 family.</text>
</comment>
<evidence type="ECO:0000256" key="4">
    <source>
        <dbReference type="ARBA" id="ARBA00023136"/>
    </source>
</evidence>
<feature type="transmembrane region" description="Helical" evidence="7">
    <location>
        <begin position="170"/>
        <end position="191"/>
    </location>
</feature>
<keyword evidence="2 7" id="KW-0812">Transmembrane</keyword>
<dbReference type="PANTHER" id="PTHR33048:SF47">
    <property type="entry name" value="INTEGRAL MEMBRANE PROTEIN-RELATED"/>
    <property type="match status" value="1"/>
</dbReference>
<feature type="transmembrane region" description="Helical" evidence="7">
    <location>
        <begin position="41"/>
        <end position="62"/>
    </location>
</feature>
<evidence type="ECO:0000259" key="8">
    <source>
        <dbReference type="Pfam" id="PF20684"/>
    </source>
</evidence>
<dbReference type="Proteomes" id="UP000184330">
    <property type="component" value="Unassembled WGS sequence"/>
</dbReference>
<proteinExistence type="inferred from homology"/>
<evidence type="ECO:0000256" key="5">
    <source>
        <dbReference type="ARBA" id="ARBA00038359"/>
    </source>
</evidence>
<feature type="transmembrane region" description="Helical" evidence="7">
    <location>
        <begin position="96"/>
        <end position="115"/>
    </location>
</feature>
<feature type="transmembrane region" description="Helical" evidence="7">
    <location>
        <begin position="287"/>
        <end position="307"/>
    </location>
</feature>
<dbReference type="GO" id="GO:0016020">
    <property type="term" value="C:membrane"/>
    <property type="evidence" value="ECO:0007669"/>
    <property type="project" value="UniProtKB-SubCell"/>
</dbReference>
<sequence length="448" mass="50695">MQRNLAICIMGGCNVTEQALATTVAQDDICEGIPTPSRSWEIIQCVAVISAITFPIIALRFLSRYLISKRLWWDDWMIVLCAVGTSSREKNAQSDFVPQVLLVPMAVIPILNATRGFGKHFYNIPPQNITSLRELYYVSQIFYTLVHPIAKVSILLLYLRIFPNKTFQLITRFCIGFMAIHILVFFFVVVFQCVPVKSIWDTSIKGKCLNLNVVIYTGSAVSIVEDVVIILLPIPQLMALNFTGRKKWALGFMFSLGSFACITSMVRLKYIVEFNRSIDLTWDDVDLTLWSIIEVYVAVICSCLISLRPLIMKYIPELLSTTNLFRTPTLTSTPPSTRRRMSWWPRMTVQLPWDNGAVFGGESLRGWEDNLDKPLPRLPMVGPIRKTTEMHVVSMRVEEIEGDEMKGGEMIGASKVTEPERTWSIELGLGSPRPSKTSMSPKSPIPWV</sequence>
<keyword evidence="10" id="KW-1185">Reference proteome</keyword>
<evidence type="ECO:0000256" key="1">
    <source>
        <dbReference type="ARBA" id="ARBA00004141"/>
    </source>
</evidence>
<organism evidence="9 10">
    <name type="scientific">Phialocephala subalpina</name>
    <dbReference type="NCBI Taxonomy" id="576137"/>
    <lineage>
        <taxon>Eukaryota</taxon>
        <taxon>Fungi</taxon>
        <taxon>Dikarya</taxon>
        <taxon>Ascomycota</taxon>
        <taxon>Pezizomycotina</taxon>
        <taxon>Leotiomycetes</taxon>
        <taxon>Helotiales</taxon>
        <taxon>Mollisiaceae</taxon>
        <taxon>Phialocephala</taxon>
        <taxon>Phialocephala fortinii species complex</taxon>
    </lineage>
</organism>
<comment type="subcellular location">
    <subcellularLocation>
        <location evidence="1">Membrane</location>
        <topology evidence="1">Multi-pass membrane protein</topology>
    </subcellularLocation>
</comment>
<evidence type="ECO:0000256" key="3">
    <source>
        <dbReference type="ARBA" id="ARBA00022989"/>
    </source>
</evidence>
<dbReference type="OrthoDB" id="5329176at2759"/>
<dbReference type="InterPro" id="IPR052337">
    <property type="entry name" value="SAT4-like"/>
</dbReference>
<dbReference type="AlphaFoldDB" id="A0A1L7WBG2"/>
<feature type="region of interest" description="Disordered" evidence="6">
    <location>
        <begin position="423"/>
        <end position="448"/>
    </location>
</feature>
<accession>A0A1L7WBG2</accession>
<dbReference type="Pfam" id="PF20684">
    <property type="entry name" value="Fung_rhodopsin"/>
    <property type="match status" value="1"/>
</dbReference>
<dbReference type="STRING" id="576137.A0A1L7WBG2"/>
<name>A0A1L7WBG2_9HELO</name>
<feature type="transmembrane region" description="Helical" evidence="7">
    <location>
        <begin position="135"/>
        <end position="158"/>
    </location>
</feature>
<feature type="transmembrane region" description="Helical" evidence="7">
    <location>
        <begin position="247"/>
        <end position="267"/>
    </location>
</feature>
<evidence type="ECO:0000256" key="2">
    <source>
        <dbReference type="ARBA" id="ARBA00022692"/>
    </source>
</evidence>
<protein>
    <recommendedName>
        <fullName evidence="8">Rhodopsin domain-containing protein</fullName>
    </recommendedName>
</protein>
<gene>
    <name evidence="9" type="ORF">PAC_00003</name>
</gene>
<dbReference type="InterPro" id="IPR049326">
    <property type="entry name" value="Rhodopsin_dom_fungi"/>
</dbReference>
<evidence type="ECO:0000256" key="6">
    <source>
        <dbReference type="SAM" id="MobiDB-lite"/>
    </source>
</evidence>
<reference evidence="9 10" key="1">
    <citation type="submission" date="2016-03" db="EMBL/GenBank/DDBJ databases">
        <authorList>
            <person name="Ploux O."/>
        </authorList>
    </citation>
    <scope>NUCLEOTIDE SEQUENCE [LARGE SCALE GENOMIC DNA]</scope>
    <source>
        <strain evidence="9 10">UAMH 11012</strain>
    </source>
</reference>
<dbReference type="PANTHER" id="PTHR33048">
    <property type="entry name" value="PTH11-LIKE INTEGRAL MEMBRANE PROTEIN (AFU_ORTHOLOGUE AFUA_5G11245)"/>
    <property type="match status" value="1"/>
</dbReference>
<keyword evidence="4 7" id="KW-0472">Membrane</keyword>
<evidence type="ECO:0000256" key="7">
    <source>
        <dbReference type="SAM" id="Phobius"/>
    </source>
</evidence>
<evidence type="ECO:0000313" key="9">
    <source>
        <dbReference type="EMBL" id="CZR50131.1"/>
    </source>
</evidence>
<dbReference type="EMBL" id="FJOG01000001">
    <property type="protein sequence ID" value="CZR50131.1"/>
    <property type="molecule type" value="Genomic_DNA"/>
</dbReference>
<feature type="transmembrane region" description="Helical" evidence="7">
    <location>
        <begin position="211"/>
        <end position="235"/>
    </location>
</feature>
<feature type="domain" description="Rhodopsin" evidence="8">
    <location>
        <begin position="59"/>
        <end position="312"/>
    </location>
</feature>
<evidence type="ECO:0000313" key="10">
    <source>
        <dbReference type="Proteomes" id="UP000184330"/>
    </source>
</evidence>